<evidence type="ECO:0000256" key="1">
    <source>
        <dbReference type="ARBA" id="ARBA00022729"/>
    </source>
</evidence>
<name>A0ABZ2LIN6_9BACT</name>
<feature type="region of interest" description="Disordered" evidence="2">
    <location>
        <begin position="42"/>
        <end position="76"/>
    </location>
</feature>
<dbReference type="Proteomes" id="UP001374803">
    <property type="component" value="Chromosome"/>
</dbReference>
<dbReference type="Pfam" id="PF00149">
    <property type="entry name" value="Metallophos"/>
    <property type="match status" value="1"/>
</dbReference>
<dbReference type="PANTHER" id="PTHR22953:SF153">
    <property type="entry name" value="PURPLE ACID PHOSPHATASE"/>
    <property type="match status" value="1"/>
</dbReference>
<reference evidence="4" key="1">
    <citation type="submission" date="2021-12" db="EMBL/GenBank/DDBJ databases">
        <title>Discovery of the Pendulisporaceae a myxobacterial family with distinct sporulation behavior and unique specialized metabolism.</title>
        <authorList>
            <person name="Garcia R."/>
            <person name="Popoff A."/>
            <person name="Bader C.D."/>
            <person name="Loehr J."/>
            <person name="Walesch S."/>
            <person name="Walt C."/>
            <person name="Boldt J."/>
            <person name="Bunk B."/>
            <person name="Haeckl F.J.F.P.J."/>
            <person name="Gunesch A.P."/>
            <person name="Birkelbach J."/>
            <person name="Nuebel U."/>
            <person name="Pietschmann T."/>
            <person name="Bach T."/>
            <person name="Mueller R."/>
        </authorList>
    </citation>
    <scope>NUCLEOTIDE SEQUENCE</scope>
    <source>
        <strain evidence="4">MSr11367</strain>
    </source>
</reference>
<dbReference type="EMBL" id="CP089983">
    <property type="protein sequence ID" value="WXB10610.1"/>
    <property type="molecule type" value="Genomic_DNA"/>
</dbReference>
<protein>
    <submittedName>
        <fullName evidence="4">Metallophosphoesterase</fullName>
    </submittedName>
</protein>
<evidence type="ECO:0000313" key="5">
    <source>
        <dbReference type="Proteomes" id="UP001374803"/>
    </source>
</evidence>
<evidence type="ECO:0000313" key="4">
    <source>
        <dbReference type="EMBL" id="WXB10610.1"/>
    </source>
</evidence>
<evidence type="ECO:0000256" key="2">
    <source>
        <dbReference type="SAM" id="MobiDB-lite"/>
    </source>
</evidence>
<proteinExistence type="predicted"/>
<feature type="compositionally biased region" description="Low complexity" evidence="2">
    <location>
        <begin position="42"/>
        <end position="53"/>
    </location>
</feature>
<organism evidence="4 5">
    <name type="scientific">Pendulispora rubella</name>
    <dbReference type="NCBI Taxonomy" id="2741070"/>
    <lineage>
        <taxon>Bacteria</taxon>
        <taxon>Pseudomonadati</taxon>
        <taxon>Myxococcota</taxon>
        <taxon>Myxococcia</taxon>
        <taxon>Myxococcales</taxon>
        <taxon>Sorangiineae</taxon>
        <taxon>Pendulisporaceae</taxon>
        <taxon>Pendulispora</taxon>
    </lineage>
</organism>
<accession>A0ABZ2LIN6</accession>
<dbReference type="InterPro" id="IPR039331">
    <property type="entry name" value="PAPs-like"/>
</dbReference>
<dbReference type="Gene3D" id="3.60.21.10">
    <property type="match status" value="1"/>
</dbReference>
<feature type="domain" description="Calcineurin-like phosphoesterase" evidence="3">
    <location>
        <begin position="89"/>
        <end position="270"/>
    </location>
</feature>
<dbReference type="RefSeq" id="WP_394840285.1">
    <property type="nucleotide sequence ID" value="NZ_CP089929.1"/>
</dbReference>
<dbReference type="InterPro" id="IPR029052">
    <property type="entry name" value="Metallo-depent_PP-like"/>
</dbReference>
<gene>
    <name evidence="4" type="ORF">LVJ94_25705</name>
</gene>
<dbReference type="InterPro" id="IPR004843">
    <property type="entry name" value="Calcineurin-like_PHP"/>
</dbReference>
<sequence length="379" mass="40464">MSERLSAGGWGTWERAGLGLLAAAVCSASAISACGGEDHSANNAGGEGAASPGVYEPPSEGPEPAADTNEAADEAPSVAAADIPTDANFKVAFIGDTASGEDFRTVLQLVKREAAQLVVVQGDLTYDGEAPPEWFSAIDAEINTAQTKIPYFVSKGNHDSGWSQIGSGLKSRMATWNIPSENNDPTKKNYSVVYKGLKIVMVSDSETSPSRATYVKDRLANDAHIWKICSWHKNQRATNVGPKSDEMGWTIYENCRAQGAIVAQGHSHTYSRSKTVTNDQSQTIDSSCNSAFDLCVAPGKHFFFDSSLGGHDMRPLNTTVASKPYWGSTYASSFGALFITFHVDGDPRKARGYFKTVDNVIIDPPASSGKTSFTITRAP</sequence>
<keyword evidence="5" id="KW-1185">Reference proteome</keyword>
<dbReference type="SUPFAM" id="SSF56300">
    <property type="entry name" value="Metallo-dependent phosphatases"/>
    <property type="match status" value="1"/>
</dbReference>
<dbReference type="PROSITE" id="PS51257">
    <property type="entry name" value="PROKAR_LIPOPROTEIN"/>
    <property type="match status" value="1"/>
</dbReference>
<dbReference type="PANTHER" id="PTHR22953">
    <property type="entry name" value="ACID PHOSPHATASE RELATED"/>
    <property type="match status" value="1"/>
</dbReference>
<keyword evidence="1" id="KW-0732">Signal</keyword>
<evidence type="ECO:0000259" key="3">
    <source>
        <dbReference type="Pfam" id="PF00149"/>
    </source>
</evidence>